<dbReference type="GeneID" id="107271216"/>
<dbReference type="AlphaFoldDB" id="A0AAJ7C5K9"/>
<evidence type="ECO:0000259" key="1">
    <source>
        <dbReference type="PROSITE" id="PS50835"/>
    </source>
</evidence>
<feature type="domain" description="Ig-like" evidence="1">
    <location>
        <begin position="50"/>
        <end position="143"/>
    </location>
</feature>
<dbReference type="InterPro" id="IPR007110">
    <property type="entry name" value="Ig-like_dom"/>
</dbReference>
<dbReference type="InterPro" id="IPR013783">
    <property type="entry name" value="Ig-like_fold"/>
</dbReference>
<evidence type="ECO:0000313" key="2">
    <source>
        <dbReference type="Proteomes" id="UP000694920"/>
    </source>
</evidence>
<dbReference type="Proteomes" id="UP000694920">
    <property type="component" value="Unplaced"/>
</dbReference>
<dbReference type="PROSITE" id="PS50835">
    <property type="entry name" value="IG_LIKE"/>
    <property type="match status" value="2"/>
</dbReference>
<keyword evidence="2" id="KW-1185">Reference proteome</keyword>
<dbReference type="KEGG" id="ccin:107271216"/>
<gene>
    <name evidence="3" type="primary">LOC107271216</name>
</gene>
<dbReference type="SUPFAM" id="SSF48726">
    <property type="entry name" value="Immunoglobulin"/>
    <property type="match status" value="2"/>
</dbReference>
<dbReference type="InterPro" id="IPR036179">
    <property type="entry name" value="Ig-like_dom_sf"/>
</dbReference>
<dbReference type="Gene3D" id="2.60.40.10">
    <property type="entry name" value="Immunoglobulins"/>
    <property type="match status" value="2"/>
</dbReference>
<protein>
    <submittedName>
        <fullName evidence="3">Down syndrome cell adhesion molecule-like protein Dscam2</fullName>
    </submittedName>
</protein>
<dbReference type="RefSeq" id="XP_015602421.2">
    <property type="nucleotide sequence ID" value="XM_015746935.2"/>
</dbReference>
<sequence>MRRTLPRLWSRFKRKRIGGRRHHVHNFLVFGHIFLILLPGVSASYEMQGPSFVAEPLSRVEFTNVSGGRVDCIARGNPAPTVDWIATDGGSIASIPGIRHVLGNGTIYFPSFEAEAFRQDVHWAIYKCSAINSVGAVVSRDVTVRAVVNQRYDPEVQSPGGFPGNNVLMRCSVPSFVRDHVAVTSWLQEPSFNIYPSTMSDGKYHMLPSGELMIINISRSDSQMTYRCRTHHRLTQETVVSSNVGRIQLTDWALSWVLPDHHPRS</sequence>
<accession>A0AAJ7C5K9</accession>
<proteinExistence type="predicted"/>
<organism evidence="2 3">
    <name type="scientific">Cephus cinctus</name>
    <name type="common">Wheat stem sawfly</name>
    <dbReference type="NCBI Taxonomy" id="211228"/>
    <lineage>
        <taxon>Eukaryota</taxon>
        <taxon>Metazoa</taxon>
        <taxon>Ecdysozoa</taxon>
        <taxon>Arthropoda</taxon>
        <taxon>Hexapoda</taxon>
        <taxon>Insecta</taxon>
        <taxon>Pterygota</taxon>
        <taxon>Neoptera</taxon>
        <taxon>Endopterygota</taxon>
        <taxon>Hymenoptera</taxon>
        <taxon>Cephoidea</taxon>
        <taxon>Cephidae</taxon>
        <taxon>Cephus</taxon>
    </lineage>
</organism>
<reference evidence="3" key="1">
    <citation type="submission" date="2025-08" db="UniProtKB">
        <authorList>
            <consortium name="RefSeq"/>
        </authorList>
    </citation>
    <scope>IDENTIFICATION</scope>
</reference>
<evidence type="ECO:0000313" key="3">
    <source>
        <dbReference type="RefSeq" id="XP_015602421.2"/>
    </source>
</evidence>
<feature type="domain" description="Ig-like" evidence="1">
    <location>
        <begin position="154"/>
        <end position="241"/>
    </location>
</feature>
<name>A0AAJ7C5K9_CEPCN</name>